<dbReference type="PANTHER" id="PTHR46648:SF1">
    <property type="entry name" value="ADENOSINE 5'-MONOPHOSPHORAMIDASE HNT1"/>
    <property type="match status" value="1"/>
</dbReference>
<evidence type="ECO:0000256" key="2">
    <source>
        <dbReference type="PIRSR" id="PIRSR601310-3"/>
    </source>
</evidence>
<dbReference type="PRINTS" id="PR00332">
    <property type="entry name" value="HISTRIAD"/>
</dbReference>
<dbReference type="PROSITE" id="PS00892">
    <property type="entry name" value="HIT_1"/>
    <property type="match status" value="1"/>
</dbReference>
<dbReference type="Gene3D" id="3.30.428.10">
    <property type="entry name" value="HIT-like"/>
    <property type="match status" value="1"/>
</dbReference>
<protein>
    <submittedName>
        <fullName evidence="5">HIT family hydrolase, diadenosine tetraphosphate hydrolase</fullName>
    </submittedName>
</protein>
<name>L0KZU2_METHD</name>
<dbReference type="InterPro" id="IPR019808">
    <property type="entry name" value="Histidine_triad_CS"/>
</dbReference>
<dbReference type="InterPro" id="IPR036265">
    <property type="entry name" value="HIT-like_sf"/>
</dbReference>
<dbReference type="Pfam" id="PF01230">
    <property type="entry name" value="HIT"/>
    <property type="match status" value="1"/>
</dbReference>
<dbReference type="KEGG" id="mhz:Metho_1291"/>
<dbReference type="Proteomes" id="UP000010866">
    <property type="component" value="Chromosome"/>
</dbReference>
<dbReference type="GO" id="GO:0016787">
    <property type="term" value="F:hydrolase activity"/>
    <property type="evidence" value="ECO:0007669"/>
    <property type="project" value="UniProtKB-KW"/>
</dbReference>
<proteinExistence type="predicted"/>
<sequence length="137" mass="14929">MECIFCKILSGSIPSYKVYEDDCVFAFLDVYPCSEGHTIVMPKKHISLFTEMHEKDASDLFCSVNIISKAVSRAFGLDGMNIGMNVGEVAGQSVPHVHVHIIPRKAGDNGGSMHDIVATDPGTENLAQLAKKIQESF</sequence>
<feature type="short sequence motif" description="Histidine triad motif" evidence="2 3">
    <location>
        <begin position="96"/>
        <end position="100"/>
    </location>
</feature>
<keyword evidence="6" id="KW-1185">Reference proteome</keyword>
<dbReference type="SUPFAM" id="SSF54197">
    <property type="entry name" value="HIT-like"/>
    <property type="match status" value="1"/>
</dbReference>
<dbReference type="EMBL" id="CP003362">
    <property type="protein sequence ID" value="AGB49514.1"/>
    <property type="molecule type" value="Genomic_DNA"/>
</dbReference>
<dbReference type="CDD" id="cd01277">
    <property type="entry name" value="HINT_subgroup"/>
    <property type="match status" value="1"/>
</dbReference>
<dbReference type="InterPro" id="IPR039384">
    <property type="entry name" value="HINT"/>
</dbReference>
<dbReference type="GeneID" id="14407100"/>
<dbReference type="STRING" id="867904.Metho_1291"/>
<evidence type="ECO:0000313" key="5">
    <source>
        <dbReference type="EMBL" id="AGB49514.1"/>
    </source>
</evidence>
<evidence type="ECO:0000256" key="1">
    <source>
        <dbReference type="PIRSR" id="PIRSR601310-1"/>
    </source>
</evidence>
<dbReference type="AlphaFoldDB" id="L0KZU2"/>
<dbReference type="InterPro" id="IPR011146">
    <property type="entry name" value="HIT-like"/>
</dbReference>
<evidence type="ECO:0000256" key="3">
    <source>
        <dbReference type="PROSITE-ProRule" id="PRU00464"/>
    </source>
</evidence>
<gene>
    <name evidence="5" type="ordered locus">Metho_1291</name>
</gene>
<feature type="domain" description="HIT" evidence="4">
    <location>
        <begin position="4"/>
        <end position="111"/>
    </location>
</feature>
<feature type="active site" description="Tele-AMP-histidine intermediate" evidence="1">
    <location>
        <position position="98"/>
    </location>
</feature>
<dbReference type="GO" id="GO:0009117">
    <property type="term" value="P:nucleotide metabolic process"/>
    <property type="evidence" value="ECO:0007669"/>
    <property type="project" value="TreeGrafter"/>
</dbReference>
<evidence type="ECO:0000259" key="4">
    <source>
        <dbReference type="PROSITE" id="PS51084"/>
    </source>
</evidence>
<dbReference type="PROSITE" id="PS51084">
    <property type="entry name" value="HIT_2"/>
    <property type="match status" value="1"/>
</dbReference>
<accession>L0KZU2</accession>
<organism evidence="5 6">
    <name type="scientific">Methanomethylovorans hollandica (strain DSM 15978 / NBRC 107637 / DMS1)</name>
    <dbReference type="NCBI Taxonomy" id="867904"/>
    <lineage>
        <taxon>Archaea</taxon>
        <taxon>Methanobacteriati</taxon>
        <taxon>Methanobacteriota</taxon>
        <taxon>Stenosarchaea group</taxon>
        <taxon>Methanomicrobia</taxon>
        <taxon>Methanosarcinales</taxon>
        <taxon>Methanosarcinaceae</taxon>
        <taxon>Methanomethylovorans</taxon>
    </lineage>
</organism>
<keyword evidence="5" id="KW-0378">Hydrolase</keyword>
<dbReference type="InterPro" id="IPR001310">
    <property type="entry name" value="Histidine_triad_HIT"/>
</dbReference>
<reference evidence="6" key="1">
    <citation type="submission" date="2012-02" db="EMBL/GenBank/DDBJ databases">
        <title>Complete sequence of chromosome of Methanomethylovorans hollandica DSM 15978.</title>
        <authorList>
            <person name="Lucas S."/>
            <person name="Copeland A."/>
            <person name="Lapidus A."/>
            <person name="Glavina del Rio T."/>
            <person name="Dalin E."/>
            <person name="Tice H."/>
            <person name="Bruce D."/>
            <person name="Goodwin L."/>
            <person name="Pitluck S."/>
            <person name="Peters L."/>
            <person name="Mikhailova N."/>
            <person name="Held B."/>
            <person name="Kyrpides N."/>
            <person name="Mavromatis K."/>
            <person name="Ivanova N."/>
            <person name="Brettin T."/>
            <person name="Detter J.C."/>
            <person name="Han C."/>
            <person name="Larimer F."/>
            <person name="Land M."/>
            <person name="Hauser L."/>
            <person name="Markowitz V."/>
            <person name="Cheng J.-F."/>
            <person name="Hugenholtz P."/>
            <person name="Woyke T."/>
            <person name="Wu D."/>
            <person name="Spring S."/>
            <person name="Schroeder M."/>
            <person name="Brambilla E."/>
            <person name="Klenk H.-P."/>
            <person name="Eisen J.A."/>
        </authorList>
    </citation>
    <scope>NUCLEOTIDE SEQUENCE [LARGE SCALE GENOMIC DNA]</scope>
    <source>
        <strain evidence="6">DSM 15978 / NBRC 107637 / DMS1</strain>
    </source>
</reference>
<dbReference type="HOGENOM" id="CLU_056776_3_2_2"/>
<dbReference type="OrthoDB" id="26806at2157"/>
<dbReference type="RefSeq" id="WP_015324680.1">
    <property type="nucleotide sequence ID" value="NC_019977.1"/>
</dbReference>
<evidence type="ECO:0000313" key="6">
    <source>
        <dbReference type="Proteomes" id="UP000010866"/>
    </source>
</evidence>
<dbReference type="PANTHER" id="PTHR46648">
    <property type="entry name" value="HIT FAMILY PROTEIN 1"/>
    <property type="match status" value="1"/>
</dbReference>